<feature type="domain" description="LCCL" evidence="2">
    <location>
        <begin position="146"/>
        <end position="207"/>
    </location>
</feature>
<dbReference type="SUPFAM" id="SSF69848">
    <property type="entry name" value="LCCL domain"/>
    <property type="match status" value="2"/>
</dbReference>
<dbReference type="Gene3D" id="2.170.130.20">
    <property type="entry name" value="LCCL-like domain"/>
    <property type="match status" value="2"/>
</dbReference>
<organism evidence="3 4">
    <name type="scientific">Roseisalinus antarcticus</name>
    <dbReference type="NCBI Taxonomy" id="254357"/>
    <lineage>
        <taxon>Bacteria</taxon>
        <taxon>Pseudomonadati</taxon>
        <taxon>Pseudomonadota</taxon>
        <taxon>Alphaproteobacteria</taxon>
        <taxon>Rhodobacterales</taxon>
        <taxon>Roseobacteraceae</taxon>
        <taxon>Roseisalinus</taxon>
    </lineage>
</organism>
<dbReference type="InterPro" id="IPR004043">
    <property type="entry name" value="LCCL"/>
</dbReference>
<keyword evidence="1" id="KW-0732">Signal</keyword>
<dbReference type="RefSeq" id="WP_159458569.1">
    <property type="nucleotide sequence ID" value="NZ_FWFZ01000024.1"/>
</dbReference>
<dbReference type="Proteomes" id="UP000193900">
    <property type="component" value="Unassembled WGS sequence"/>
</dbReference>
<reference evidence="3" key="1">
    <citation type="submission" date="2017-03" db="EMBL/GenBank/DDBJ databases">
        <authorList>
            <person name="Afonso C.L."/>
            <person name="Miller P.J."/>
            <person name="Scott M.A."/>
            <person name="Spackman E."/>
            <person name="Goraichik I."/>
            <person name="Dimitrov K.M."/>
            <person name="Suarez D.L."/>
            <person name="Swayne D.E."/>
        </authorList>
    </citation>
    <scope>NUCLEOTIDE SEQUENCE [LARGE SCALE GENOMIC DNA]</scope>
    <source>
        <strain evidence="3">CECT 7023</strain>
    </source>
</reference>
<sequence length="215" mass="21379">MKFLSATCLLFTAAAGQVAAQSECPGRYPVPQTSLSCTCSPDAQAGSVWGSGPYTGDSDICTAAVHAGAIGAAGGGPVTALLAPGADAYSGSAANGVTTRDWGSYGDSYVFEIADPIPAGLEMCGAYPTSQAEYSCGCPAGSGTGSVWGSGPYTGDSNICAAAVHAGVIPAAGGPVTAMAFPGLTSYLSSSRNGVETMDWGSYALSYVFDANREY</sequence>
<evidence type="ECO:0000259" key="2">
    <source>
        <dbReference type="PROSITE" id="PS50820"/>
    </source>
</evidence>
<dbReference type="Pfam" id="PF03815">
    <property type="entry name" value="LCCL"/>
    <property type="match status" value="2"/>
</dbReference>
<dbReference type="OrthoDB" id="9814546at2"/>
<evidence type="ECO:0000313" key="4">
    <source>
        <dbReference type="Proteomes" id="UP000193900"/>
    </source>
</evidence>
<protein>
    <submittedName>
        <fullName evidence="3">LCCL domain protein</fullName>
    </submittedName>
</protein>
<dbReference type="PROSITE" id="PS50820">
    <property type="entry name" value="LCCL"/>
    <property type="match status" value="2"/>
</dbReference>
<name>A0A1Y5TYP9_9RHOB</name>
<dbReference type="PANTHER" id="PTHR31331">
    <property type="entry name" value="LCCL DOMAIN PROTEIN (AFU_ORTHOLOGUE AFUA_5G08630)"/>
    <property type="match status" value="1"/>
</dbReference>
<feature type="signal peptide" evidence="1">
    <location>
        <begin position="1"/>
        <end position="19"/>
    </location>
</feature>
<evidence type="ECO:0000313" key="3">
    <source>
        <dbReference type="EMBL" id="SLN71798.1"/>
    </source>
</evidence>
<dbReference type="InterPro" id="IPR036609">
    <property type="entry name" value="LCCL_sf"/>
</dbReference>
<dbReference type="PANTHER" id="PTHR31331:SF1">
    <property type="entry name" value="CYSTEINE RICH SECRETORY PROTEIN LCCL DOMAIN CONTAINING 2"/>
    <property type="match status" value="1"/>
</dbReference>
<feature type="domain" description="LCCL" evidence="2">
    <location>
        <begin position="47"/>
        <end position="109"/>
    </location>
</feature>
<proteinExistence type="predicted"/>
<dbReference type="SMART" id="SM00603">
    <property type="entry name" value="LCCL"/>
    <property type="match status" value="2"/>
</dbReference>
<gene>
    <name evidence="3" type="ORF">ROA7023_03548</name>
</gene>
<keyword evidence="4" id="KW-1185">Reference proteome</keyword>
<evidence type="ECO:0000256" key="1">
    <source>
        <dbReference type="SAM" id="SignalP"/>
    </source>
</evidence>
<feature type="chain" id="PRO_5012825443" evidence="1">
    <location>
        <begin position="20"/>
        <end position="215"/>
    </location>
</feature>
<dbReference type="EMBL" id="FWFZ01000024">
    <property type="protein sequence ID" value="SLN71798.1"/>
    <property type="molecule type" value="Genomic_DNA"/>
</dbReference>
<dbReference type="AlphaFoldDB" id="A0A1Y5TYP9"/>
<dbReference type="InterPro" id="IPR051957">
    <property type="entry name" value="CRISP-LCCL_domain"/>
</dbReference>
<accession>A0A1Y5TYP9</accession>